<dbReference type="InterPro" id="IPR035923">
    <property type="entry name" value="TT1751-like_sf"/>
</dbReference>
<dbReference type="Pfam" id="PF03625">
    <property type="entry name" value="DUF302"/>
    <property type="match status" value="1"/>
</dbReference>
<proteinExistence type="predicted"/>
<name>C3X2X8_9BURK</name>
<evidence type="ECO:0000256" key="1">
    <source>
        <dbReference type="SAM" id="MobiDB-lite"/>
    </source>
</evidence>
<dbReference type="RefSeq" id="WP_020995153.1">
    <property type="nucleotide sequence ID" value="NZ_CABMNL010000001.1"/>
</dbReference>
<reference evidence="3" key="1">
    <citation type="submission" date="2011-10" db="EMBL/GenBank/DDBJ databases">
        <title>The Genome Sequence of Oxalobacter formigenes HOxBLS.</title>
        <authorList>
            <consortium name="The Broad Institute Genome Sequencing Platform"/>
            <person name="Earl A."/>
            <person name="Ward D."/>
            <person name="Feldgarden M."/>
            <person name="Gevers D."/>
            <person name="Allison M.J."/>
            <person name="Humphrey S."/>
            <person name="Young S.K."/>
            <person name="Zeng Q."/>
            <person name="Gargeya S."/>
            <person name="Fitzgerald M."/>
            <person name="Haas B."/>
            <person name="Abouelleil A."/>
            <person name="Alvarado L."/>
            <person name="Arachchi H.M."/>
            <person name="Berlin A."/>
            <person name="Brown A."/>
            <person name="Chapman S.B."/>
            <person name="Chen Z."/>
            <person name="Dunbar C."/>
            <person name="Freedman E."/>
            <person name="Gearin G."/>
            <person name="Goldberg J."/>
            <person name="Griggs A."/>
            <person name="Gujja S."/>
            <person name="Heiman D."/>
            <person name="Howarth C."/>
            <person name="Larson L."/>
            <person name="Lui A."/>
            <person name="MacDonald P.J.P."/>
            <person name="Montmayeur A."/>
            <person name="Murphy C."/>
            <person name="Neiman D."/>
            <person name="Pearson M."/>
            <person name="Priest M."/>
            <person name="Roberts A."/>
            <person name="Saif S."/>
            <person name="Shea T."/>
            <person name="Shenoy N."/>
            <person name="Sisk P."/>
            <person name="Stolte C."/>
            <person name="Sykes S."/>
            <person name="Wortman J."/>
            <person name="Nusbaum C."/>
            <person name="Birren B."/>
        </authorList>
    </citation>
    <scope>NUCLEOTIDE SEQUENCE [LARGE SCALE GENOMIC DNA]</scope>
    <source>
        <strain evidence="3">HOxBLS</strain>
    </source>
</reference>
<dbReference type="eggNOG" id="COG3439">
    <property type="taxonomic scope" value="Bacteria"/>
</dbReference>
<comment type="caution">
    <text evidence="3">The sequence shown here is derived from an EMBL/GenBank/DDBJ whole genome shotgun (WGS) entry which is preliminary data.</text>
</comment>
<dbReference type="PANTHER" id="PTHR38342">
    <property type="entry name" value="SLR5037 PROTEIN"/>
    <property type="match status" value="1"/>
</dbReference>
<protein>
    <recommendedName>
        <fullName evidence="2">DUF302 domain-containing protein</fullName>
    </recommendedName>
</protein>
<dbReference type="HOGENOM" id="CLU_1347809_0_0_4"/>
<evidence type="ECO:0000313" key="4">
    <source>
        <dbReference type="Proteomes" id="UP000003973"/>
    </source>
</evidence>
<dbReference type="CDD" id="cd14797">
    <property type="entry name" value="DUF302"/>
    <property type="match status" value="1"/>
</dbReference>
<dbReference type="Gene3D" id="3.30.310.70">
    <property type="entry name" value="TT1751-like domain"/>
    <property type="match status" value="1"/>
</dbReference>
<dbReference type="PANTHER" id="PTHR38342:SF2">
    <property type="entry name" value="INNER MEMBRANE OR EXPORTED"/>
    <property type="match status" value="1"/>
</dbReference>
<feature type="domain" description="DUF302" evidence="2">
    <location>
        <begin position="111"/>
        <end position="172"/>
    </location>
</feature>
<feature type="region of interest" description="Disordered" evidence="1">
    <location>
        <begin position="12"/>
        <end position="33"/>
    </location>
</feature>
<organism evidence="3 4">
    <name type="scientific">Oxalobacter paraformigenes</name>
    <dbReference type="NCBI Taxonomy" id="556268"/>
    <lineage>
        <taxon>Bacteria</taxon>
        <taxon>Pseudomonadati</taxon>
        <taxon>Pseudomonadota</taxon>
        <taxon>Betaproteobacteria</taxon>
        <taxon>Burkholderiales</taxon>
        <taxon>Oxalobacteraceae</taxon>
        <taxon>Oxalobacter</taxon>
    </lineage>
</organism>
<dbReference type="InterPro" id="IPR005180">
    <property type="entry name" value="DUF302"/>
</dbReference>
<sequence length="203" mass="22365">MDGTAIIYRRQKQPAKQGAGTLAGNDPAHLQGMNRPVRKRDGFAKRVQGQAAIFRNGFPLQSGQSVAKPRDRNHTMKKGLNHLHVHENVDSAWNRLLSVLESLQIPVFSKIDHKANAASAGLDMKEARVVSFGNPAVGTLLMQQSPEAALELPLKILVWESPAGAMLSWNDPAWIANRFGADPDSEVIGKMRKLFETIVRKMV</sequence>
<dbReference type="SUPFAM" id="SSF103247">
    <property type="entry name" value="TT1751-like"/>
    <property type="match status" value="1"/>
</dbReference>
<evidence type="ECO:0000259" key="2">
    <source>
        <dbReference type="Pfam" id="PF03625"/>
    </source>
</evidence>
<keyword evidence="4" id="KW-1185">Reference proteome</keyword>
<gene>
    <name evidence="3" type="ORF">OFAG_00717</name>
</gene>
<dbReference type="EMBL" id="ACDP02000023">
    <property type="protein sequence ID" value="EEO27564.2"/>
    <property type="molecule type" value="Genomic_DNA"/>
</dbReference>
<dbReference type="Proteomes" id="UP000003973">
    <property type="component" value="Unassembled WGS sequence"/>
</dbReference>
<evidence type="ECO:0000313" key="3">
    <source>
        <dbReference type="EMBL" id="EEO27564.2"/>
    </source>
</evidence>
<dbReference type="AlphaFoldDB" id="C3X2X8"/>
<accession>C3X2X8</accession>